<name>A0ACC1HLB9_9FUNG</name>
<organism evidence="1 2">
    <name type="scientific">Spiromyces aspiralis</name>
    <dbReference type="NCBI Taxonomy" id="68401"/>
    <lineage>
        <taxon>Eukaryota</taxon>
        <taxon>Fungi</taxon>
        <taxon>Fungi incertae sedis</taxon>
        <taxon>Zoopagomycota</taxon>
        <taxon>Kickxellomycotina</taxon>
        <taxon>Kickxellomycetes</taxon>
        <taxon>Kickxellales</taxon>
        <taxon>Kickxellaceae</taxon>
        <taxon>Spiromyces</taxon>
    </lineage>
</organism>
<comment type="caution">
    <text evidence="1">The sequence shown here is derived from an EMBL/GenBank/DDBJ whole genome shotgun (WGS) entry which is preliminary data.</text>
</comment>
<reference evidence="1" key="1">
    <citation type="submission" date="2022-06" db="EMBL/GenBank/DDBJ databases">
        <title>Phylogenomic reconstructions and comparative analyses of Kickxellomycotina fungi.</title>
        <authorList>
            <person name="Reynolds N.K."/>
            <person name="Stajich J.E."/>
            <person name="Barry K."/>
            <person name="Grigoriev I.V."/>
            <person name="Crous P."/>
            <person name="Smith M.E."/>
        </authorList>
    </citation>
    <scope>NUCLEOTIDE SEQUENCE</scope>
    <source>
        <strain evidence="1">RSA 2271</strain>
    </source>
</reference>
<keyword evidence="2" id="KW-1185">Reference proteome</keyword>
<proteinExistence type="predicted"/>
<dbReference type="Proteomes" id="UP001145114">
    <property type="component" value="Unassembled WGS sequence"/>
</dbReference>
<gene>
    <name evidence="1" type="ORF">EV182_006576</name>
</gene>
<sequence length="92" mass="9409">MAGREGSSGNSSSNVPSTDGRQRPTSALLHYDRSRDFYVDANTLGAAMGSSASQVTGLADSRATRHPSILNRSSSSSTTTTVISSSASPSNA</sequence>
<feature type="non-terminal residue" evidence="1">
    <location>
        <position position="92"/>
    </location>
</feature>
<evidence type="ECO:0000313" key="2">
    <source>
        <dbReference type="Proteomes" id="UP001145114"/>
    </source>
</evidence>
<protein>
    <submittedName>
        <fullName evidence="1">Uncharacterized protein</fullName>
    </submittedName>
</protein>
<dbReference type="EMBL" id="JAMZIH010002755">
    <property type="protein sequence ID" value="KAJ1677242.1"/>
    <property type="molecule type" value="Genomic_DNA"/>
</dbReference>
<evidence type="ECO:0000313" key="1">
    <source>
        <dbReference type="EMBL" id="KAJ1677242.1"/>
    </source>
</evidence>
<accession>A0ACC1HLB9</accession>